<name>A0A3E0L5J9_9CHRO</name>
<dbReference type="AlphaFoldDB" id="A0A3E0L5J9"/>
<gene>
    <name evidence="2" type="ORF">DWQ54_07095</name>
</gene>
<dbReference type="Proteomes" id="UP000256873">
    <property type="component" value="Unassembled WGS sequence"/>
</dbReference>
<evidence type="ECO:0000313" key="2">
    <source>
        <dbReference type="EMBL" id="REJ42684.1"/>
    </source>
</evidence>
<accession>A0A3E0L5J9</accession>
<keyword evidence="1" id="KW-0472">Membrane</keyword>
<organism evidence="2 3">
    <name type="scientific">Microcystis flos-aquae TF09</name>
    <dbReference type="NCBI Taxonomy" id="2060473"/>
    <lineage>
        <taxon>Bacteria</taxon>
        <taxon>Bacillati</taxon>
        <taxon>Cyanobacteriota</taxon>
        <taxon>Cyanophyceae</taxon>
        <taxon>Oscillatoriophycideae</taxon>
        <taxon>Chroococcales</taxon>
        <taxon>Microcystaceae</taxon>
        <taxon>Microcystis</taxon>
    </lineage>
</organism>
<feature type="transmembrane region" description="Helical" evidence="1">
    <location>
        <begin position="255"/>
        <end position="281"/>
    </location>
</feature>
<comment type="caution">
    <text evidence="2">The sequence shown here is derived from an EMBL/GenBank/DDBJ whole genome shotgun (WGS) entry which is preliminary data.</text>
</comment>
<evidence type="ECO:0008006" key="4">
    <source>
        <dbReference type="Google" id="ProtNLM"/>
    </source>
</evidence>
<evidence type="ECO:0000313" key="3">
    <source>
        <dbReference type="Proteomes" id="UP000256873"/>
    </source>
</evidence>
<reference evidence="2 3" key="1">
    <citation type="submission" date="2017-10" db="EMBL/GenBank/DDBJ databases">
        <title>A large-scale comparative metagenomic study reveals the eutrophication-driven functional interactions in six Microcystis-epibionts communities.</title>
        <authorList>
            <person name="Li Q."/>
            <person name="Lin F."/>
        </authorList>
    </citation>
    <scope>NUCLEOTIDE SEQUENCE [LARGE SCALE GENOMIC DNA]</scope>
    <source>
        <strain evidence="2">TF09</strain>
    </source>
</reference>
<proteinExistence type="predicted"/>
<keyword evidence="1" id="KW-0812">Transmembrane</keyword>
<dbReference type="Gene3D" id="3.40.50.360">
    <property type="match status" value="1"/>
</dbReference>
<keyword evidence="1" id="KW-1133">Transmembrane helix</keyword>
<dbReference type="InterPro" id="IPR029039">
    <property type="entry name" value="Flavoprotein-like_sf"/>
</dbReference>
<protein>
    <recommendedName>
        <fullName evidence="4">Dialkylrecorsinol condensing enzyme</fullName>
    </recommendedName>
</protein>
<dbReference type="SUPFAM" id="SSF52218">
    <property type="entry name" value="Flavoproteins"/>
    <property type="match status" value="1"/>
</dbReference>
<sequence length="303" mass="34346">MTKILVIYYSQSGSVEQAARSLLSPLKSLANVEITWQNISPNVDYDYPWKFYQFFDVFPECINQEASAIKTPNFKPNERFNLVLLAYQVWYLAPSLPIQGFFQSEYAKVLKDTKIITLICCRNMWHSASEMMKKMIKDAGGIHIDNIVITHQGSPLSTFITTPRMVLTGKKDSLMGVLPPGGFRDEEIDSLSRFGEVIAKNIDNLGNSSLLKKLEPVSVNRRYIIPEQIGRILYRPWAKLARLFGKQGSWTRVPIILLFALQLVLLIPVVLFVSALINLIFSPWLRPKLDSYVQVLKSTASGA</sequence>
<evidence type="ECO:0000256" key="1">
    <source>
        <dbReference type="SAM" id="Phobius"/>
    </source>
</evidence>
<dbReference type="EMBL" id="QQWC01000002">
    <property type="protein sequence ID" value="REJ42684.1"/>
    <property type="molecule type" value="Genomic_DNA"/>
</dbReference>